<evidence type="ECO:0000256" key="1">
    <source>
        <dbReference type="ARBA" id="ARBA00006541"/>
    </source>
</evidence>
<dbReference type="InterPro" id="IPR013328">
    <property type="entry name" value="6PGD_dom2"/>
</dbReference>
<dbReference type="InterPro" id="IPR013118">
    <property type="entry name" value="Mannitol_DH_C"/>
</dbReference>
<dbReference type="InterPro" id="IPR013131">
    <property type="entry name" value="Mannitol_DH_N"/>
</dbReference>
<dbReference type="PROSITE" id="PS51094">
    <property type="entry name" value="PTS_EIIA_TYPE_2"/>
    <property type="match status" value="1"/>
</dbReference>
<dbReference type="SUPFAM" id="SSF48179">
    <property type="entry name" value="6-phosphogluconate dehydrogenase C-terminal domain-like"/>
    <property type="match status" value="1"/>
</dbReference>
<evidence type="ECO:0000256" key="3">
    <source>
        <dbReference type="ARBA" id="ARBA00016219"/>
    </source>
</evidence>
<dbReference type="PROSITE" id="PS00372">
    <property type="entry name" value="PTS_EIIA_TYPE_2_HIS"/>
    <property type="match status" value="1"/>
</dbReference>
<reference evidence="10 11" key="1">
    <citation type="submission" date="2023-08" db="EMBL/GenBank/DDBJ databases">
        <title>Functional and genomic diversity of the sorghum phyllosphere microbiome.</title>
        <authorList>
            <person name="Shade A."/>
        </authorList>
    </citation>
    <scope>NUCLEOTIDE SEQUENCE [LARGE SCALE GENOMIC DNA]</scope>
    <source>
        <strain evidence="10 11">SORGH_AS_0445</strain>
    </source>
</reference>
<dbReference type="InterPro" id="IPR008927">
    <property type="entry name" value="6-PGluconate_DH-like_C_sf"/>
</dbReference>
<proteinExistence type="inferred from homology"/>
<dbReference type="EC" id="1.1.1.17" evidence="2 7"/>
<dbReference type="InterPro" id="IPR016152">
    <property type="entry name" value="PTrfase/Anion_transptr"/>
</dbReference>
<keyword evidence="5 7" id="KW-0520">NAD</keyword>
<evidence type="ECO:0000313" key="11">
    <source>
        <dbReference type="Proteomes" id="UP001249291"/>
    </source>
</evidence>
<dbReference type="PANTHER" id="PTHR30524:SF0">
    <property type="entry name" value="ALTRONATE OXIDOREDUCTASE-RELATED"/>
    <property type="match status" value="1"/>
</dbReference>
<accession>A0ABU1HRC6</accession>
<dbReference type="PANTHER" id="PTHR30524">
    <property type="entry name" value="MANNITOL-1-PHOSPHATE 5-DEHYDROGENASE"/>
    <property type="match status" value="1"/>
</dbReference>
<organism evidence="10 11">
    <name type="scientific">Microbacterium foliorum</name>
    <dbReference type="NCBI Taxonomy" id="104336"/>
    <lineage>
        <taxon>Bacteria</taxon>
        <taxon>Bacillati</taxon>
        <taxon>Actinomycetota</taxon>
        <taxon>Actinomycetes</taxon>
        <taxon>Micrococcales</taxon>
        <taxon>Microbacteriaceae</taxon>
        <taxon>Microbacterium</taxon>
    </lineage>
</organism>
<feature type="domain" description="PTS EIIA type-2" evidence="9">
    <location>
        <begin position="2"/>
        <end position="142"/>
    </location>
</feature>
<dbReference type="Proteomes" id="UP001249291">
    <property type="component" value="Unassembled WGS sequence"/>
</dbReference>
<keyword evidence="4 7" id="KW-0560">Oxidoreductase</keyword>
<dbReference type="PRINTS" id="PR00084">
    <property type="entry name" value="MTLDHDRGNASE"/>
</dbReference>
<evidence type="ECO:0000313" key="10">
    <source>
        <dbReference type="EMBL" id="MDR6142193.1"/>
    </source>
</evidence>
<evidence type="ECO:0000256" key="7">
    <source>
        <dbReference type="HAMAP-Rule" id="MF_00196"/>
    </source>
</evidence>
<dbReference type="SUPFAM" id="SSF55804">
    <property type="entry name" value="Phoshotransferase/anion transport protein"/>
    <property type="match status" value="1"/>
</dbReference>
<dbReference type="InterPro" id="IPR036291">
    <property type="entry name" value="NAD(P)-bd_dom_sf"/>
</dbReference>
<dbReference type="Gene3D" id="3.40.50.720">
    <property type="entry name" value="NAD(P)-binding Rossmann-like Domain"/>
    <property type="match status" value="1"/>
</dbReference>
<dbReference type="Pfam" id="PF00359">
    <property type="entry name" value="PTS_EIIA_2"/>
    <property type="match status" value="1"/>
</dbReference>
<dbReference type="HAMAP" id="MF_00196">
    <property type="entry name" value="Mannitol_dehydrog"/>
    <property type="match status" value="1"/>
</dbReference>
<dbReference type="InterPro" id="IPR000669">
    <property type="entry name" value="Mannitol_DH"/>
</dbReference>
<dbReference type="InterPro" id="IPR023028">
    <property type="entry name" value="Mannitol_1_phos_5_DH"/>
</dbReference>
<dbReference type="Gene3D" id="3.40.930.10">
    <property type="entry name" value="Mannitol-specific EII, Chain A"/>
    <property type="match status" value="1"/>
</dbReference>
<gene>
    <name evidence="7" type="primary">mtlD</name>
    <name evidence="10" type="ORF">QE375_001747</name>
</gene>
<name>A0ABU1HRC6_9MICO</name>
<dbReference type="Gene3D" id="1.10.1040.10">
    <property type="entry name" value="N-(1-d-carboxylethyl)-l-norvaline Dehydrogenase, domain 2"/>
    <property type="match status" value="1"/>
</dbReference>
<feature type="region of interest" description="Disordered" evidence="8">
    <location>
        <begin position="95"/>
        <end position="134"/>
    </location>
</feature>
<dbReference type="SUPFAM" id="SSF51735">
    <property type="entry name" value="NAD(P)-binding Rossmann-fold domains"/>
    <property type="match status" value="1"/>
</dbReference>
<comment type="similarity">
    <text evidence="1 7">Belongs to the mannitol dehydrogenase family.</text>
</comment>
<dbReference type="InterPro" id="IPR002178">
    <property type="entry name" value="PTS_EIIA_type-2_dom"/>
</dbReference>
<comment type="caution">
    <text evidence="10">The sequence shown here is derived from an EMBL/GenBank/DDBJ whole genome shotgun (WGS) entry which is preliminary data.</text>
</comment>
<evidence type="ECO:0000259" key="9">
    <source>
        <dbReference type="PROSITE" id="PS51094"/>
    </source>
</evidence>
<dbReference type="Pfam" id="PF08125">
    <property type="entry name" value="Mannitol_dh_C"/>
    <property type="match status" value="1"/>
</dbReference>
<dbReference type="EMBL" id="JAVIZQ010000001">
    <property type="protein sequence ID" value="MDR6142193.1"/>
    <property type="molecule type" value="Genomic_DNA"/>
</dbReference>
<evidence type="ECO:0000256" key="2">
    <source>
        <dbReference type="ARBA" id="ARBA00012939"/>
    </source>
</evidence>
<protein>
    <recommendedName>
        <fullName evidence="3 7">Mannitol-1-phosphate 5-dehydrogenase</fullName>
        <ecNumber evidence="2 7">1.1.1.17</ecNumber>
    </recommendedName>
</protein>
<dbReference type="NCBIfam" id="NF002652">
    <property type="entry name" value="PRK02318.2-5"/>
    <property type="match status" value="1"/>
</dbReference>
<sequence>MSVLTLDQVRIHAGSSTQQEALQEATDILVSVGAVTPAYVDAMRQREETVSTYMGNGLAIPHGTNDTKDAILASALSVVRYDGGVDWAGEPATLRDRHRRTRRRAPRDPLADRDPLLRRGRRRQAECGADPGRAVRTPLGGERLMKAVHFGAGNIGRGFVGLLLHEGGYEVVFSDVADALVDAINAVDSYTVHEAGPGGTDHVVTGFRAVNSKTDPETVADEVATADAVTTAVGPTVLRFVAPTIVAGLARRSAGAAPLQVMACENAIGATDTLRAEIEKAAGVDAEELLSRAVFANTAVDRIVPGQPANGGVDVTVEPYFEWAIESEAFGGALPKIPGAHFVENLAPYIERKLFTVNTGHAATAYFGARAGIERISDALADPDIAARVSAALEETSAVLVAEHGLDPAELAQYRATILERFRNPALVDTVQRVGRQPLRKISRHERFIGPAAMAAERGLSTIALVGAVTAALEFESPDDEQAVEMQEALRTEDALAFTSRTTGLDPEHPLFPAVRDAVVSRQTALNAS</sequence>
<evidence type="ECO:0000256" key="8">
    <source>
        <dbReference type="SAM" id="MobiDB-lite"/>
    </source>
</evidence>
<dbReference type="CDD" id="cd00211">
    <property type="entry name" value="PTS_IIA_fru"/>
    <property type="match status" value="1"/>
</dbReference>
<dbReference type="Pfam" id="PF01232">
    <property type="entry name" value="Mannitol_dh"/>
    <property type="match status" value="1"/>
</dbReference>
<comment type="catalytic activity">
    <reaction evidence="6 7">
        <text>D-mannitol 1-phosphate + NAD(+) = beta-D-fructose 6-phosphate + NADH + H(+)</text>
        <dbReference type="Rhea" id="RHEA:19661"/>
        <dbReference type="ChEBI" id="CHEBI:15378"/>
        <dbReference type="ChEBI" id="CHEBI:57540"/>
        <dbReference type="ChEBI" id="CHEBI:57634"/>
        <dbReference type="ChEBI" id="CHEBI:57945"/>
        <dbReference type="ChEBI" id="CHEBI:61381"/>
        <dbReference type="EC" id="1.1.1.17"/>
    </reaction>
</comment>
<evidence type="ECO:0000256" key="6">
    <source>
        <dbReference type="ARBA" id="ARBA00048615"/>
    </source>
</evidence>
<feature type="binding site" evidence="7">
    <location>
        <begin position="147"/>
        <end position="158"/>
    </location>
    <ligand>
        <name>NAD(+)</name>
        <dbReference type="ChEBI" id="CHEBI:57540"/>
    </ligand>
</feature>
<dbReference type="GO" id="GO:0008926">
    <property type="term" value="F:mannitol-1-phosphate 5-dehydrogenase activity"/>
    <property type="evidence" value="ECO:0007669"/>
    <property type="project" value="UniProtKB-EC"/>
</dbReference>
<evidence type="ECO:0000256" key="5">
    <source>
        <dbReference type="ARBA" id="ARBA00023027"/>
    </source>
</evidence>
<evidence type="ECO:0000256" key="4">
    <source>
        <dbReference type="ARBA" id="ARBA00023002"/>
    </source>
</evidence>
<feature type="compositionally biased region" description="Basic and acidic residues" evidence="8">
    <location>
        <begin position="106"/>
        <end position="117"/>
    </location>
</feature>
<feature type="compositionally biased region" description="Basic residues" evidence="8">
    <location>
        <begin position="96"/>
        <end position="105"/>
    </location>
</feature>
<keyword evidence="11" id="KW-1185">Reference proteome</keyword>